<dbReference type="AlphaFoldDB" id="A0A7S4NAH4"/>
<feature type="compositionally biased region" description="Polar residues" evidence="1">
    <location>
        <begin position="219"/>
        <end position="236"/>
    </location>
</feature>
<feature type="region of interest" description="Disordered" evidence="1">
    <location>
        <begin position="34"/>
        <end position="236"/>
    </location>
</feature>
<proteinExistence type="predicted"/>
<gene>
    <name evidence="2" type="ORF">NAES01612_LOCUS2419</name>
</gene>
<evidence type="ECO:0000256" key="1">
    <source>
        <dbReference type="SAM" id="MobiDB-lite"/>
    </source>
</evidence>
<reference evidence="2" key="1">
    <citation type="submission" date="2021-01" db="EMBL/GenBank/DDBJ databases">
        <authorList>
            <person name="Corre E."/>
            <person name="Pelletier E."/>
            <person name="Niang G."/>
            <person name="Scheremetjew M."/>
            <person name="Finn R."/>
            <person name="Kale V."/>
            <person name="Holt S."/>
            <person name="Cochrane G."/>
            <person name="Meng A."/>
            <person name="Brown T."/>
            <person name="Cohen L."/>
        </authorList>
    </citation>
    <scope>NUCLEOTIDE SEQUENCE</scope>
    <source>
        <strain evidence="2">SoJaBio B1-5/56/2</strain>
    </source>
</reference>
<evidence type="ECO:0000313" key="2">
    <source>
        <dbReference type="EMBL" id="CAE2275009.1"/>
    </source>
</evidence>
<name>A0A7S4NAH4_9EUKA</name>
<dbReference type="EMBL" id="HBKR01003647">
    <property type="protein sequence ID" value="CAE2275009.1"/>
    <property type="molecule type" value="Transcribed_RNA"/>
</dbReference>
<sequence>MTLANVERTFAICLGPTFGWLVGVLVENDLLPEERVYKGVDEDEENEEKKEQKEEDSEEGGEARPSGWAPISPSPSGKSHAPRSASPPLLGGGIGRDADINQDQPLSPPHSPSQFPLQGPETLPSSLSQDTLAGQAGGSPTMEDSESFFSSTSQEKEKDKGGGNLRKSGSGIFRRSKHYQGSKIEDGHEKKRNKISFLGKKTRSGLDPTASRNRKHDSGSLQGQAEQTTPELERSTSAWIVNQPQNRPIMKSTFPHSGEIYASKSSRLWYSMYTAGKYVLEIDAPESVFEFASIEVTVDVVDVEWENLHAERLTSSSPRLRLEFRVQSLEEGEEEGYHGLVIEATLKPLSEESSLPEKISCKGVVSIYPTEGQKDSTTLPFLYDDEFSVAFPVKNNMRIDDITHALTEEKKRIAQLLLLRYGGENAKDNED</sequence>
<feature type="compositionally biased region" description="Polar residues" evidence="1">
    <location>
        <begin position="123"/>
        <end position="132"/>
    </location>
</feature>
<protein>
    <submittedName>
        <fullName evidence="2">Uncharacterized protein</fullName>
    </submittedName>
</protein>
<organism evidence="2">
    <name type="scientific">Paramoeba aestuarina</name>
    <dbReference type="NCBI Taxonomy" id="180227"/>
    <lineage>
        <taxon>Eukaryota</taxon>
        <taxon>Amoebozoa</taxon>
        <taxon>Discosea</taxon>
        <taxon>Flabellinia</taxon>
        <taxon>Dactylopodida</taxon>
        <taxon>Paramoebidae</taxon>
        <taxon>Paramoeba</taxon>
    </lineage>
</organism>
<accession>A0A7S4NAH4</accession>